<comment type="similarity">
    <text evidence="1">Belongs to the AHA1 family.</text>
</comment>
<dbReference type="InterPro" id="IPR023393">
    <property type="entry name" value="START-like_dom_sf"/>
</dbReference>
<dbReference type="AlphaFoldDB" id="A0AAN0M6S9"/>
<sequence length="154" mass="16723">MTLDTKSFDMHRTLPLPPDRLWALLTDAKHREKWGAPDPETVLIVDVADVRVGGLDRHRCGPADAPEFVVDTRWYDLTQPIRAVFTETLIFGGTTACTSLVTYSLDAAGKGTELGVTVAVSSFTGPETLEELQQGWNGGIDNLALYAAKYAADA</sequence>
<proteinExistence type="inferred from homology"/>
<evidence type="ECO:0000313" key="3">
    <source>
        <dbReference type="EMBL" id="WZU63637.1"/>
    </source>
</evidence>
<dbReference type="EMBL" id="CP151762">
    <property type="protein sequence ID" value="WZU63637.1"/>
    <property type="molecule type" value="Genomic_DNA"/>
</dbReference>
<protein>
    <submittedName>
        <fullName evidence="3">SRPBCC domain-containing protein</fullName>
    </submittedName>
</protein>
<dbReference type="Proteomes" id="UP001451782">
    <property type="component" value="Chromosome"/>
</dbReference>
<name>A0AAN0M6S9_9RHOB</name>
<feature type="domain" description="Activator of Hsp90 ATPase homologue 1/2-like C-terminal" evidence="2">
    <location>
        <begin position="16"/>
        <end position="146"/>
    </location>
</feature>
<evidence type="ECO:0000256" key="1">
    <source>
        <dbReference type="ARBA" id="ARBA00006817"/>
    </source>
</evidence>
<accession>A0AAN0M6S9</accession>
<dbReference type="Gene3D" id="3.30.530.20">
    <property type="match status" value="1"/>
</dbReference>
<gene>
    <name evidence="3" type="ORF">AABB28_17685</name>
</gene>
<evidence type="ECO:0000259" key="2">
    <source>
        <dbReference type="Pfam" id="PF08327"/>
    </source>
</evidence>
<organism evidence="3 4">
    <name type="scientific">Yoonia algicola</name>
    <dbReference type="NCBI Taxonomy" id="3137368"/>
    <lineage>
        <taxon>Bacteria</taxon>
        <taxon>Pseudomonadati</taxon>
        <taxon>Pseudomonadota</taxon>
        <taxon>Alphaproteobacteria</taxon>
        <taxon>Rhodobacterales</taxon>
        <taxon>Paracoccaceae</taxon>
        <taxon>Yoonia</taxon>
    </lineage>
</organism>
<reference evidence="3 4" key="1">
    <citation type="submission" date="2024-04" db="EMBL/GenBank/DDBJ databases">
        <title>Phylogenomic analyses of a clade within the roseobacter group suggest taxonomic reassignments of species of the genera Aestuariivita, Citreicella, Loktanella, Nautella, Pelagibaca, Ruegeria, Thalassobius, Thiobacimonas and Tropicibacter, and the proposal o.</title>
        <authorList>
            <person name="Jeon C.O."/>
        </authorList>
    </citation>
    <scope>NUCLEOTIDE SEQUENCE [LARGE SCALE GENOMIC DNA]</scope>
    <source>
        <strain evidence="3 4">G8-12</strain>
    </source>
</reference>
<dbReference type="InterPro" id="IPR013538">
    <property type="entry name" value="ASHA1/2-like_C"/>
</dbReference>
<dbReference type="RefSeq" id="WP_342070013.1">
    <property type="nucleotide sequence ID" value="NZ_CP151762.1"/>
</dbReference>
<dbReference type="KEGG" id="yag:AABB28_17685"/>
<keyword evidence="4" id="KW-1185">Reference proteome</keyword>
<dbReference type="Pfam" id="PF08327">
    <property type="entry name" value="AHSA1"/>
    <property type="match status" value="1"/>
</dbReference>
<evidence type="ECO:0000313" key="4">
    <source>
        <dbReference type="Proteomes" id="UP001451782"/>
    </source>
</evidence>
<dbReference type="SUPFAM" id="SSF55961">
    <property type="entry name" value="Bet v1-like"/>
    <property type="match status" value="1"/>
</dbReference>